<gene>
    <name evidence="1" type="ORF">EZS28_051323</name>
</gene>
<dbReference type="AlphaFoldDB" id="A0A5J4T6J9"/>
<accession>A0A5J4T6J9</accession>
<proteinExistence type="predicted"/>
<feature type="non-terminal residue" evidence="1">
    <location>
        <position position="49"/>
    </location>
</feature>
<evidence type="ECO:0000313" key="1">
    <source>
        <dbReference type="EMBL" id="KAA6353150.1"/>
    </source>
</evidence>
<comment type="caution">
    <text evidence="1">The sequence shown here is derived from an EMBL/GenBank/DDBJ whole genome shotgun (WGS) entry which is preliminary data.</text>
</comment>
<dbReference type="EMBL" id="SNRW01038653">
    <property type="protein sequence ID" value="KAA6353150.1"/>
    <property type="molecule type" value="Genomic_DNA"/>
</dbReference>
<dbReference type="Proteomes" id="UP000324800">
    <property type="component" value="Unassembled WGS sequence"/>
</dbReference>
<organism evidence="1 2">
    <name type="scientific">Streblomastix strix</name>
    <dbReference type="NCBI Taxonomy" id="222440"/>
    <lineage>
        <taxon>Eukaryota</taxon>
        <taxon>Metamonada</taxon>
        <taxon>Preaxostyla</taxon>
        <taxon>Oxymonadida</taxon>
        <taxon>Streblomastigidae</taxon>
        <taxon>Streblomastix</taxon>
    </lineage>
</organism>
<reference evidence="1 2" key="1">
    <citation type="submission" date="2019-03" db="EMBL/GenBank/DDBJ databases">
        <title>Single cell metagenomics reveals metabolic interactions within the superorganism composed of flagellate Streblomastix strix and complex community of Bacteroidetes bacteria on its surface.</title>
        <authorList>
            <person name="Treitli S.C."/>
            <person name="Kolisko M."/>
            <person name="Husnik F."/>
            <person name="Keeling P."/>
            <person name="Hampl V."/>
        </authorList>
    </citation>
    <scope>NUCLEOTIDE SEQUENCE [LARGE SCALE GENOMIC DNA]</scope>
    <source>
        <strain evidence="1">ST1C</strain>
    </source>
</reference>
<protein>
    <submittedName>
        <fullName evidence="1">Uncharacterized protein</fullName>
    </submittedName>
</protein>
<sequence>MGFLVLIEQDMNRSPSFEDLLPLIQHGLNQKKADVEGLVKASQSIRGFS</sequence>
<name>A0A5J4T6J9_9EUKA</name>
<evidence type="ECO:0000313" key="2">
    <source>
        <dbReference type="Proteomes" id="UP000324800"/>
    </source>
</evidence>